<keyword evidence="3" id="KW-1185">Reference proteome</keyword>
<dbReference type="STRING" id="698762.SAMN00808754_2051"/>
<protein>
    <submittedName>
        <fullName evidence="2">Phage portal protein, HK97 family</fullName>
    </submittedName>
</protein>
<evidence type="ECO:0000313" key="2">
    <source>
        <dbReference type="EMBL" id="SMB97972.1"/>
    </source>
</evidence>
<dbReference type="Pfam" id="PF04860">
    <property type="entry name" value="Phage_portal"/>
    <property type="match status" value="1"/>
</dbReference>
<reference evidence="2 3" key="1">
    <citation type="submission" date="2017-04" db="EMBL/GenBank/DDBJ databases">
        <authorList>
            <person name="Afonso C.L."/>
            <person name="Miller P.J."/>
            <person name="Scott M.A."/>
            <person name="Spackman E."/>
            <person name="Goraichik I."/>
            <person name="Dimitrov K.M."/>
            <person name="Suarez D.L."/>
            <person name="Swayne D.E."/>
        </authorList>
    </citation>
    <scope>NUCLEOTIDE SEQUENCE [LARGE SCALE GENOMIC DNA]</scope>
    <source>
        <strain evidence="2 3">ToBE</strain>
    </source>
</reference>
<dbReference type="InterPro" id="IPR006944">
    <property type="entry name" value="Phage/GTA_portal"/>
</dbReference>
<dbReference type="Proteomes" id="UP000192569">
    <property type="component" value="Chromosome I"/>
</dbReference>
<sequence length="668" mass="76465">MSVLSRFMDKIIARSIGRFVTWTWQKFLPPEKKTIDFLRAYTYWTYACVRVIAENVASVPYRLYRKTKNGDWEPVEQHPVLDLLGQVNPWMTEFELRELTQIHLELVGEAWWVLERNRLGQPAEIWPLVPAWVYLQKDPEKFLSYVEYRPPGGSIVRFPPEDVIRLRCTHPYDYYRGWSATRAAALPLDIHQYAQEWVRNFFFNDATPAGILTTDQPIEESDANRLRAQWEAGHKGVAKAHRIAVLGAGLKFQEIQRSLKELQFTEELRLLRDDILAIYGVPKHILGITEDVNRANAEAAEYTFAKRVILPRLKRLEQQLNEFLLPQFEPDLVLEFDNPVPEDWERKIKEIEAGVKNGWLTINEARQEIGLEPLGSDFDVPWLPGNLFPAGKPAQEEKKQVKRKALSETEKEVKWKAWVTMTEPLERRMVTSLKKYFQKQQDEVMKRLKQLAPEELGAFHLLAKKKAIDVDIFLWDEDEFKQKLEELIEPLLLEIAKKAGQSVLSELDVGISFDVNHPAVRRGLKEQLQRIKGIDDTTREALREELLAGLEAGEGIAQLAERVSKVFAEAKGYRAQTIARTETNGAASLGAVEAYHQSGVVRELEWVAALDERTRPAHAAADGQRVPLGSKFKVGGEMLRFPGDPMGSAGNVINCRCTVAPITETEEE</sequence>
<organism evidence="2 3">
    <name type="scientific">Thermanaeromonas toyohensis ToBE</name>
    <dbReference type="NCBI Taxonomy" id="698762"/>
    <lineage>
        <taxon>Bacteria</taxon>
        <taxon>Bacillati</taxon>
        <taxon>Bacillota</taxon>
        <taxon>Clostridia</taxon>
        <taxon>Neomoorellales</taxon>
        <taxon>Neomoorellaceae</taxon>
        <taxon>Thermanaeromonas</taxon>
    </lineage>
</organism>
<evidence type="ECO:0000313" key="3">
    <source>
        <dbReference type="Proteomes" id="UP000192569"/>
    </source>
</evidence>
<evidence type="ECO:0000259" key="1">
    <source>
        <dbReference type="Pfam" id="PF04233"/>
    </source>
</evidence>
<dbReference type="AlphaFoldDB" id="A0A1W1VX65"/>
<dbReference type="Pfam" id="PF04233">
    <property type="entry name" value="Phage_Mu_F"/>
    <property type="match status" value="1"/>
</dbReference>
<proteinExistence type="predicted"/>
<dbReference type="OrthoDB" id="9765386at2"/>
<dbReference type="InterPro" id="IPR006427">
    <property type="entry name" value="Portal_HK97"/>
</dbReference>
<dbReference type="InterPro" id="IPR006528">
    <property type="entry name" value="Phage_head_morphogenesis_dom"/>
</dbReference>
<feature type="domain" description="Phage head morphogenesis" evidence="1">
    <location>
        <begin position="542"/>
        <end position="659"/>
    </location>
</feature>
<accession>A0A1W1VX65</accession>
<dbReference type="NCBIfam" id="TIGR01641">
    <property type="entry name" value="phageSPP1_gp7"/>
    <property type="match status" value="1"/>
</dbReference>
<dbReference type="EMBL" id="LT838272">
    <property type="protein sequence ID" value="SMB97972.1"/>
    <property type="molecule type" value="Genomic_DNA"/>
</dbReference>
<dbReference type="RefSeq" id="WP_084665627.1">
    <property type="nucleotide sequence ID" value="NZ_LT838272.1"/>
</dbReference>
<gene>
    <name evidence="2" type="ORF">SAMN00808754_2051</name>
</gene>
<name>A0A1W1VX65_9FIRM</name>
<dbReference type="NCBIfam" id="TIGR01537">
    <property type="entry name" value="portal_HK97"/>
    <property type="match status" value="1"/>
</dbReference>